<accession>A0A9Q9W501</accession>
<proteinExistence type="predicted"/>
<dbReference type="RefSeq" id="XP_042576929.1">
    <property type="nucleotide sequence ID" value="XM_042720995.1"/>
</dbReference>
<organism evidence="2">
    <name type="scientific">Cyprinus carpio</name>
    <name type="common">Common carp</name>
    <dbReference type="NCBI Taxonomy" id="7962"/>
    <lineage>
        <taxon>Eukaryota</taxon>
        <taxon>Metazoa</taxon>
        <taxon>Chordata</taxon>
        <taxon>Craniata</taxon>
        <taxon>Vertebrata</taxon>
        <taxon>Euteleostomi</taxon>
        <taxon>Actinopterygii</taxon>
        <taxon>Neopterygii</taxon>
        <taxon>Teleostei</taxon>
        <taxon>Ostariophysi</taxon>
        <taxon>Cypriniformes</taxon>
        <taxon>Cyprinidae</taxon>
        <taxon>Cyprininae</taxon>
        <taxon>Cyprinus</taxon>
    </lineage>
</organism>
<reference evidence="2" key="1">
    <citation type="submission" date="2025-08" db="UniProtKB">
        <authorList>
            <consortium name="RefSeq"/>
        </authorList>
    </citation>
    <scope>IDENTIFICATION</scope>
    <source>
        <tissue evidence="2">Muscle</tissue>
    </source>
</reference>
<dbReference type="GeneID" id="109076888"/>
<sequence length="829" mass="94917">MLLYDSLQLDSEAAWRQSHLVQVMELPSTSDQDRPWTHISGDQPDIKMLTELQDISWTQPEENKSVPTADQHEPNKKVWQDISWTQPEENMSFPTPDQQEPNEKAGPLTDGDDPVYPGAPLTKGQSLLLLMSFILRHNLTAVSLDHLLKIFNEHFPGMVPVTTYLFRKAYGQYGNYEPHFYCPTCENYLGKNTGELQCDICHTVTDSDSSLKSGCFFLVLSLASQIKTLLEEKQTKIQKDWLNSDTISDIQCGDEYQKLKESGAMGEDDISLIWNCDGIPLFRSSKYQIWPIQCQVIELEPRERKANICIPCLWFGEKKPYMLTFLKPFVDELSILQKDGIKWKNSANIEHTSKVFALICSSDSVARPLLRNTKQFNGFYGCDFCYHVGGGPYTNKDPVPKLRTEVEHFDHALAATLEKTVMGVKGPSPLMRLENFQMINGFVPEYQHSVCLGVTRQLANLWFDSRNHEQEWYIGTKSDLLDKELVTIKPPVEIIRVPRSVADRKYWKASEWRSFLLFYALPLLNGVLLRKFWNHLFLFVFAMHILLGEKVKRCDIDVAERALRKFTLQFEKLYGAANMTFNVHLLTHITTSVRNWGPLWATSTFSFESFNGTLLKYFHGTTHVPEQIVRRFLCWRSVTQKAEKVMADANDGVKKIFAGLQSSHLHSCKSASLNENVRVFGKPCHGTLSPSQSSAVKNLLGVTVSQCVFYHRFIVKGILYHSSSYTNLKKRINSTVELMDGRLCRILSMLVFRLHHVSMHCVLVRELKNTGKLLCRDSELNITSYFVSEVLQSNNVCAVPTDLFYRKCVLIEAKAKNYVIPLPNNIERD</sequence>
<dbReference type="OrthoDB" id="3263820at2759"/>
<gene>
    <name evidence="2" type="primary">LOC109076888</name>
</gene>
<dbReference type="Proteomes" id="UP001155660">
    <property type="component" value="Chromosome B3"/>
</dbReference>
<evidence type="ECO:0000256" key="1">
    <source>
        <dbReference type="SAM" id="MobiDB-lite"/>
    </source>
</evidence>
<dbReference type="AlphaFoldDB" id="A0A9Q9W501"/>
<evidence type="ECO:0000313" key="2">
    <source>
        <dbReference type="RefSeq" id="XP_042576929.1"/>
    </source>
</evidence>
<dbReference type="PANTHER" id="PTHR46579">
    <property type="entry name" value="F5/8 TYPE C DOMAIN-CONTAINING PROTEIN-RELATED"/>
    <property type="match status" value="1"/>
</dbReference>
<protein>
    <submittedName>
        <fullName evidence="2">Uncharacterized protein LOC109076888 isoform X1</fullName>
    </submittedName>
</protein>
<dbReference type="KEGG" id="ccar:109076888"/>
<feature type="region of interest" description="Disordered" evidence="1">
    <location>
        <begin position="87"/>
        <end position="114"/>
    </location>
</feature>
<name>A0A9Q9W501_CYPCA</name>
<feature type="compositionally biased region" description="Polar residues" evidence="1">
    <location>
        <begin position="87"/>
        <end position="99"/>
    </location>
</feature>
<dbReference type="PANTHER" id="PTHR46579:SF1">
    <property type="entry name" value="F5_8 TYPE C DOMAIN-CONTAINING PROTEIN"/>
    <property type="match status" value="1"/>
</dbReference>